<reference evidence="3" key="2">
    <citation type="submission" date="2015-01" db="EMBL/GenBank/DDBJ databases">
        <title>Evolutionary Origins and Diversification of the Mycorrhizal Mutualists.</title>
        <authorList>
            <consortium name="DOE Joint Genome Institute"/>
            <consortium name="Mycorrhizal Genomics Consortium"/>
            <person name="Kohler A."/>
            <person name="Kuo A."/>
            <person name="Nagy L.G."/>
            <person name="Floudas D."/>
            <person name="Copeland A."/>
            <person name="Barry K.W."/>
            <person name="Cichocki N."/>
            <person name="Veneault-Fourrey C."/>
            <person name="LaButti K."/>
            <person name="Lindquist E.A."/>
            <person name="Lipzen A."/>
            <person name="Lundell T."/>
            <person name="Morin E."/>
            <person name="Murat C."/>
            <person name="Riley R."/>
            <person name="Ohm R."/>
            <person name="Sun H."/>
            <person name="Tunlid A."/>
            <person name="Henrissat B."/>
            <person name="Grigoriev I.V."/>
            <person name="Hibbett D.S."/>
            <person name="Martin F."/>
        </authorList>
    </citation>
    <scope>NUCLEOTIDE SEQUENCE [LARGE SCALE GENOMIC DNA]</scope>
    <source>
        <strain evidence="3">h7</strain>
    </source>
</reference>
<protein>
    <submittedName>
        <fullName evidence="2">Uncharacterized protein</fullName>
    </submittedName>
</protein>
<reference evidence="2 3" key="1">
    <citation type="submission" date="2014-04" db="EMBL/GenBank/DDBJ databases">
        <authorList>
            <consortium name="DOE Joint Genome Institute"/>
            <person name="Kuo A."/>
            <person name="Gay G."/>
            <person name="Dore J."/>
            <person name="Kohler A."/>
            <person name="Nagy L.G."/>
            <person name="Floudas D."/>
            <person name="Copeland A."/>
            <person name="Barry K.W."/>
            <person name="Cichocki N."/>
            <person name="Veneault-Fourrey C."/>
            <person name="LaButti K."/>
            <person name="Lindquist E.A."/>
            <person name="Lipzen A."/>
            <person name="Lundell T."/>
            <person name="Morin E."/>
            <person name="Murat C."/>
            <person name="Sun H."/>
            <person name="Tunlid A."/>
            <person name="Henrissat B."/>
            <person name="Grigoriev I.V."/>
            <person name="Hibbett D.S."/>
            <person name="Martin F."/>
            <person name="Nordberg H.P."/>
            <person name="Cantor M.N."/>
            <person name="Hua S.X."/>
        </authorList>
    </citation>
    <scope>NUCLEOTIDE SEQUENCE [LARGE SCALE GENOMIC DNA]</scope>
    <source>
        <strain evidence="3">h7</strain>
    </source>
</reference>
<proteinExistence type="predicted"/>
<evidence type="ECO:0000256" key="1">
    <source>
        <dbReference type="SAM" id="Phobius"/>
    </source>
</evidence>
<organism evidence="2 3">
    <name type="scientific">Hebeloma cylindrosporum</name>
    <dbReference type="NCBI Taxonomy" id="76867"/>
    <lineage>
        <taxon>Eukaryota</taxon>
        <taxon>Fungi</taxon>
        <taxon>Dikarya</taxon>
        <taxon>Basidiomycota</taxon>
        <taxon>Agaricomycotina</taxon>
        <taxon>Agaricomycetes</taxon>
        <taxon>Agaricomycetidae</taxon>
        <taxon>Agaricales</taxon>
        <taxon>Agaricineae</taxon>
        <taxon>Hymenogastraceae</taxon>
        <taxon>Hebeloma</taxon>
    </lineage>
</organism>
<keyword evidence="1" id="KW-0472">Membrane</keyword>
<keyword evidence="3" id="KW-1185">Reference proteome</keyword>
<dbReference type="AlphaFoldDB" id="A0A0C3CBQ2"/>
<feature type="transmembrane region" description="Helical" evidence="1">
    <location>
        <begin position="39"/>
        <end position="59"/>
    </location>
</feature>
<evidence type="ECO:0000313" key="3">
    <source>
        <dbReference type="Proteomes" id="UP000053424"/>
    </source>
</evidence>
<dbReference type="HOGENOM" id="CLU_132808_0_0_1"/>
<feature type="transmembrane region" description="Helical" evidence="1">
    <location>
        <begin position="171"/>
        <end position="198"/>
    </location>
</feature>
<dbReference type="EMBL" id="KN831779">
    <property type="protein sequence ID" value="KIM41649.1"/>
    <property type="molecule type" value="Genomic_DNA"/>
</dbReference>
<dbReference type="Proteomes" id="UP000053424">
    <property type="component" value="Unassembled WGS sequence"/>
</dbReference>
<keyword evidence="1" id="KW-1133">Transmembrane helix</keyword>
<sequence length="202" mass="20947">MVVGLLLYSLPFSSPLHFILKGPLEGHFSFFLYTMYSPLVLLAFLGVLASQVLAFNITLGDKTFAAAQLVDIPDSPVKAACSAICSSTTATLTACNDDATCLCQADTVASLLSCETCMFHNLIATNKPAPDVRAGSNVALGSYATACKTANQVLTPEQTLLQLPSNWDGPFVAVLPAGGAGVAVVVGGFLGISALMILSNLE</sequence>
<keyword evidence="1" id="KW-0812">Transmembrane</keyword>
<evidence type="ECO:0000313" key="2">
    <source>
        <dbReference type="EMBL" id="KIM41649.1"/>
    </source>
</evidence>
<dbReference type="OrthoDB" id="2953532at2759"/>
<name>A0A0C3CBQ2_HEBCY</name>
<accession>A0A0C3CBQ2</accession>
<gene>
    <name evidence="2" type="ORF">M413DRAFT_135615</name>
</gene>